<keyword evidence="4" id="KW-1185">Reference proteome</keyword>
<dbReference type="RefSeq" id="WP_132372870.1">
    <property type="nucleotide sequence ID" value="NZ_SMAN01000026.1"/>
</dbReference>
<name>A0A4R3MR50_9BACI</name>
<dbReference type="EMBL" id="SMAN01000026">
    <property type="protein sequence ID" value="TCT17950.1"/>
    <property type="molecule type" value="Genomic_DNA"/>
</dbReference>
<feature type="compositionally biased region" description="Basic and acidic residues" evidence="2">
    <location>
        <begin position="37"/>
        <end position="55"/>
    </location>
</feature>
<gene>
    <name evidence="3" type="ORF">EDD68_12623</name>
</gene>
<dbReference type="Pfam" id="PF08176">
    <property type="entry name" value="SspK"/>
    <property type="match status" value="1"/>
</dbReference>
<keyword evidence="1" id="KW-0749">Sporulation</keyword>
<accession>A0A4R3MR50</accession>
<feature type="compositionally biased region" description="Basic and acidic residues" evidence="2">
    <location>
        <begin position="1"/>
        <end position="19"/>
    </location>
</feature>
<protein>
    <submittedName>
        <fullName evidence="3">Small acid-soluble spore protein K</fullName>
    </submittedName>
</protein>
<dbReference type="Proteomes" id="UP000294650">
    <property type="component" value="Unassembled WGS sequence"/>
</dbReference>
<proteinExistence type="predicted"/>
<dbReference type="GO" id="GO:0030435">
    <property type="term" value="P:sporulation resulting in formation of a cellular spore"/>
    <property type="evidence" value="ECO:0007669"/>
    <property type="project" value="UniProtKB-KW"/>
</dbReference>
<evidence type="ECO:0000256" key="1">
    <source>
        <dbReference type="ARBA" id="ARBA00022969"/>
    </source>
</evidence>
<feature type="region of interest" description="Disordered" evidence="2">
    <location>
        <begin position="1"/>
        <end position="55"/>
    </location>
</feature>
<organism evidence="3 4">
    <name type="scientific">Melghiribacillus thermohalophilus</name>
    <dbReference type="NCBI Taxonomy" id="1324956"/>
    <lineage>
        <taxon>Bacteria</taxon>
        <taxon>Bacillati</taxon>
        <taxon>Bacillota</taxon>
        <taxon>Bacilli</taxon>
        <taxon>Bacillales</taxon>
        <taxon>Bacillaceae</taxon>
        <taxon>Melghiribacillus</taxon>
    </lineage>
</organism>
<reference evidence="3 4" key="1">
    <citation type="submission" date="2019-03" db="EMBL/GenBank/DDBJ databases">
        <title>Genomic Encyclopedia of Type Strains, Phase IV (KMG-IV): sequencing the most valuable type-strain genomes for metagenomic binning, comparative biology and taxonomic classification.</title>
        <authorList>
            <person name="Goeker M."/>
        </authorList>
    </citation>
    <scope>NUCLEOTIDE SEQUENCE [LARGE SCALE GENOMIC DNA]</scope>
    <source>
        <strain evidence="3 4">DSM 25894</strain>
    </source>
</reference>
<comment type="caution">
    <text evidence="3">The sequence shown here is derived from an EMBL/GenBank/DDBJ whole genome shotgun (WGS) entry which is preliminary data.</text>
</comment>
<dbReference type="OrthoDB" id="2382188at2"/>
<dbReference type="GO" id="GO:0030436">
    <property type="term" value="P:asexual sporulation"/>
    <property type="evidence" value="ECO:0007669"/>
    <property type="project" value="InterPro"/>
</dbReference>
<evidence type="ECO:0000313" key="4">
    <source>
        <dbReference type="Proteomes" id="UP000294650"/>
    </source>
</evidence>
<sequence length="55" mass="6508">MVRNKAKDFPEKRFQEQPHAKARFSPKRANGSINSRPMERMEKSSRQHPVEVNED</sequence>
<dbReference type="GO" id="GO:0042601">
    <property type="term" value="C:endospore-forming forespore"/>
    <property type="evidence" value="ECO:0007669"/>
    <property type="project" value="InterPro"/>
</dbReference>
<evidence type="ECO:0000313" key="3">
    <source>
        <dbReference type="EMBL" id="TCT17950.1"/>
    </source>
</evidence>
<dbReference type="InterPro" id="IPR012611">
    <property type="entry name" value="SASP_SspK"/>
</dbReference>
<evidence type="ECO:0000256" key="2">
    <source>
        <dbReference type="SAM" id="MobiDB-lite"/>
    </source>
</evidence>
<dbReference type="AlphaFoldDB" id="A0A4R3MR50"/>